<dbReference type="InterPro" id="IPR036390">
    <property type="entry name" value="WH_DNA-bd_sf"/>
</dbReference>
<dbReference type="PANTHER" id="PTHR43252:SF7">
    <property type="entry name" value="TRANSCRIPTIONAL REGULATOR YQJI"/>
    <property type="match status" value="1"/>
</dbReference>
<dbReference type="AlphaFoldDB" id="A0A1I1XHD9"/>
<gene>
    <name evidence="3" type="ORF">SAMN04489710_11363</name>
</gene>
<dbReference type="PANTHER" id="PTHR43252">
    <property type="entry name" value="TRANSCRIPTIONAL REGULATOR YQJI"/>
    <property type="match status" value="1"/>
</dbReference>
<dbReference type="InterPro" id="IPR005149">
    <property type="entry name" value="Tscrpt_reg_PadR_N"/>
</dbReference>
<sequence>MKDFDMLDPRGAPPTLRRGGGGGRVFGHGGLRLVLLRLIADKPRHGYELIKAIEERLGGSYSPSPGVVYPTLTLLEEMGHVTVSTESGGRKLHTATAEGLEHLQAHQGEVDALLARMAEGGPGRGGPRPAPVERAVHNLRHALHMRLAGAPLDTDQVHAIADLLDEAARRIERL</sequence>
<dbReference type="SUPFAM" id="SSF46785">
    <property type="entry name" value="Winged helix' DNA-binding domain"/>
    <property type="match status" value="1"/>
</dbReference>
<feature type="domain" description="Transcription regulator PadR N-terminal" evidence="2">
    <location>
        <begin position="35"/>
        <end position="104"/>
    </location>
</feature>
<name>A0A1I1XHD9_9BURK</name>
<feature type="region of interest" description="Disordered" evidence="1">
    <location>
        <begin position="1"/>
        <end position="23"/>
    </location>
</feature>
<dbReference type="GO" id="GO:0003677">
    <property type="term" value="F:DNA binding"/>
    <property type="evidence" value="ECO:0007669"/>
    <property type="project" value="UniProtKB-KW"/>
</dbReference>
<accession>A0A1I1XHD9</accession>
<proteinExistence type="predicted"/>
<evidence type="ECO:0000256" key="1">
    <source>
        <dbReference type="SAM" id="MobiDB-lite"/>
    </source>
</evidence>
<dbReference type="Gene3D" id="1.10.10.10">
    <property type="entry name" value="Winged helix-like DNA-binding domain superfamily/Winged helix DNA-binding domain"/>
    <property type="match status" value="1"/>
</dbReference>
<dbReference type="Pfam" id="PF03551">
    <property type="entry name" value="PadR"/>
    <property type="match status" value="1"/>
</dbReference>
<evidence type="ECO:0000313" key="3">
    <source>
        <dbReference type="EMBL" id="SFE06776.1"/>
    </source>
</evidence>
<evidence type="ECO:0000259" key="2">
    <source>
        <dbReference type="Pfam" id="PF03551"/>
    </source>
</evidence>
<dbReference type="InterPro" id="IPR036388">
    <property type="entry name" value="WH-like_DNA-bd_sf"/>
</dbReference>
<dbReference type="RefSeq" id="WP_092955237.1">
    <property type="nucleotide sequence ID" value="NZ_FOMQ01000013.1"/>
</dbReference>
<evidence type="ECO:0000313" key="4">
    <source>
        <dbReference type="Proteomes" id="UP000199517"/>
    </source>
</evidence>
<keyword evidence="3" id="KW-0238">DNA-binding</keyword>
<dbReference type="EMBL" id="FOMQ01000013">
    <property type="protein sequence ID" value="SFE06776.1"/>
    <property type="molecule type" value="Genomic_DNA"/>
</dbReference>
<reference evidence="4" key="1">
    <citation type="submission" date="2016-10" db="EMBL/GenBank/DDBJ databases">
        <authorList>
            <person name="Varghese N."/>
            <person name="Submissions S."/>
        </authorList>
    </citation>
    <scope>NUCLEOTIDE SEQUENCE [LARGE SCALE GENOMIC DNA]</scope>
    <source>
        <strain evidence="4">DSM 7481</strain>
    </source>
</reference>
<dbReference type="STRING" id="32040.SAMN04489710_11363"/>
<keyword evidence="4" id="KW-1185">Reference proteome</keyword>
<dbReference type="OrthoDB" id="9814826at2"/>
<organism evidence="3 4">
    <name type="scientific">Paracidovorax konjaci</name>
    <dbReference type="NCBI Taxonomy" id="32040"/>
    <lineage>
        <taxon>Bacteria</taxon>
        <taxon>Pseudomonadati</taxon>
        <taxon>Pseudomonadota</taxon>
        <taxon>Betaproteobacteria</taxon>
        <taxon>Burkholderiales</taxon>
        <taxon>Comamonadaceae</taxon>
        <taxon>Paracidovorax</taxon>
    </lineage>
</organism>
<protein>
    <submittedName>
        <fullName evidence="3">DNA-binding transcriptional regulator, PadR family</fullName>
    </submittedName>
</protein>
<dbReference type="Proteomes" id="UP000199517">
    <property type="component" value="Unassembled WGS sequence"/>
</dbReference>